<evidence type="ECO:0000313" key="16">
    <source>
        <dbReference type="EMBL" id="AYW52334.1"/>
    </source>
</evidence>
<dbReference type="AlphaFoldDB" id="A0A3G5FNX5"/>
<geneLocation type="mitochondrion" evidence="16"/>
<dbReference type="GO" id="GO:0008137">
    <property type="term" value="F:NADH dehydrogenase (ubiquinone) activity"/>
    <property type="evidence" value="ECO:0007669"/>
    <property type="project" value="UniProtKB-UniRule"/>
</dbReference>
<gene>
    <name evidence="16" type="primary">nad6</name>
</gene>
<dbReference type="PANTHER" id="PTHR11435:SF1">
    <property type="entry name" value="NADH-UBIQUINONE OXIDOREDUCTASE CHAIN 6"/>
    <property type="match status" value="1"/>
</dbReference>
<feature type="transmembrane region" description="Helical" evidence="15">
    <location>
        <begin position="12"/>
        <end position="35"/>
    </location>
</feature>
<comment type="subcellular location">
    <subcellularLocation>
        <location evidence="1 15">Mitochondrion membrane</location>
        <topology evidence="1 15">Multi-pass membrane protein</topology>
    </subcellularLocation>
</comment>
<evidence type="ECO:0000256" key="4">
    <source>
        <dbReference type="ARBA" id="ARBA00021095"/>
    </source>
</evidence>
<proteinExistence type="inferred from homology"/>
<keyword evidence="6 15" id="KW-0679">Respiratory chain</keyword>
<reference evidence="16" key="1">
    <citation type="journal article" date="2015" name="Mol. Biol. Evol.">
        <title>Soup to Tree: The Phylogeny of Beetles Inferred by Mitochondrial Metagenomics of a Bornean Rainforest Sample.</title>
        <authorList>
            <person name="Crampton-Platt A."/>
            <person name="Timmermans M.J."/>
            <person name="Gimmel M.L."/>
            <person name="Kutty S.N."/>
            <person name="Cockerill T.D."/>
            <person name="Vun Khen C."/>
            <person name="Vogler A.P."/>
        </authorList>
    </citation>
    <scope>NUCLEOTIDE SEQUENCE</scope>
</reference>
<keyword evidence="15" id="KW-0830">Ubiquinone</keyword>
<name>A0A3G5FNX5_9CUCU</name>
<evidence type="ECO:0000256" key="6">
    <source>
        <dbReference type="ARBA" id="ARBA00022660"/>
    </source>
</evidence>
<accession>A0A3G5FNX5</accession>
<comment type="catalytic activity">
    <reaction evidence="14 15">
        <text>a ubiquinone + NADH + 5 H(+)(in) = a ubiquinol + NAD(+) + 4 H(+)(out)</text>
        <dbReference type="Rhea" id="RHEA:29091"/>
        <dbReference type="Rhea" id="RHEA-COMP:9565"/>
        <dbReference type="Rhea" id="RHEA-COMP:9566"/>
        <dbReference type="ChEBI" id="CHEBI:15378"/>
        <dbReference type="ChEBI" id="CHEBI:16389"/>
        <dbReference type="ChEBI" id="CHEBI:17976"/>
        <dbReference type="ChEBI" id="CHEBI:57540"/>
        <dbReference type="ChEBI" id="CHEBI:57945"/>
        <dbReference type="EC" id="7.1.1.2"/>
    </reaction>
</comment>
<evidence type="ECO:0000256" key="8">
    <source>
        <dbReference type="ARBA" id="ARBA00022967"/>
    </source>
</evidence>
<comment type="similarity">
    <text evidence="2 15">Belongs to the complex I subunit 6 family.</text>
</comment>
<keyword evidence="11 15" id="KW-0520">NAD</keyword>
<dbReference type="EC" id="7.1.1.2" evidence="3 15"/>
<evidence type="ECO:0000256" key="14">
    <source>
        <dbReference type="ARBA" id="ARBA00049551"/>
    </source>
</evidence>
<evidence type="ECO:0000256" key="13">
    <source>
        <dbReference type="ARBA" id="ARBA00023136"/>
    </source>
</evidence>
<keyword evidence="10 15" id="KW-1133">Transmembrane helix</keyword>
<evidence type="ECO:0000256" key="3">
    <source>
        <dbReference type="ARBA" id="ARBA00012944"/>
    </source>
</evidence>
<keyword evidence="7 15" id="KW-0812">Transmembrane</keyword>
<dbReference type="Pfam" id="PF00499">
    <property type="entry name" value="Oxidored_q3"/>
    <property type="match status" value="1"/>
</dbReference>
<evidence type="ECO:0000256" key="1">
    <source>
        <dbReference type="ARBA" id="ARBA00004225"/>
    </source>
</evidence>
<dbReference type="PANTHER" id="PTHR11435">
    <property type="entry name" value="NADH UBIQUINONE OXIDOREDUCTASE SUBUNIT ND6"/>
    <property type="match status" value="1"/>
</dbReference>
<keyword evidence="12 15" id="KW-0496">Mitochondrion</keyword>
<reference evidence="16" key="2">
    <citation type="submission" date="2018-08" db="EMBL/GenBank/DDBJ databases">
        <authorList>
            <person name="Prakash G."/>
            <person name="Vogler A.P."/>
        </authorList>
    </citation>
    <scope>NUCLEOTIDE SEQUENCE</scope>
</reference>
<feature type="transmembrane region" description="Helical" evidence="15">
    <location>
        <begin position="47"/>
        <end position="72"/>
    </location>
</feature>
<evidence type="ECO:0000256" key="7">
    <source>
        <dbReference type="ARBA" id="ARBA00022692"/>
    </source>
</evidence>
<evidence type="ECO:0000256" key="2">
    <source>
        <dbReference type="ARBA" id="ARBA00005698"/>
    </source>
</evidence>
<organism evidence="16">
    <name type="scientific">Entiminae sp. ACP-2013</name>
    <dbReference type="NCBI Taxonomy" id="2480628"/>
    <lineage>
        <taxon>Eukaryota</taxon>
        <taxon>Metazoa</taxon>
        <taxon>Ecdysozoa</taxon>
        <taxon>Arthropoda</taxon>
        <taxon>Hexapoda</taxon>
        <taxon>Insecta</taxon>
        <taxon>Pterygota</taxon>
        <taxon>Neoptera</taxon>
        <taxon>Endopterygota</taxon>
        <taxon>Coleoptera</taxon>
        <taxon>Polyphaga</taxon>
        <taxon>Cucujiformia</taxon>
        <taxon>Curculionidae</taxon>
        <taxon>Entiminae</taxon>
    </lineage>
</organism>
<evidence type="ECO:0000256" key="11">
    <source>
        <dbReference type="ARBA" id="ARBA00023027"/>
    </source>
</evidence>
<keyword evidence="9 15" id="KW-0249">Electron transport</keyword>
<evidence type="ECO:0000256" key="5">
    <source>
        <dbReference type="ARBA" id="ARBA00022448"/>
    </source>
</evidence>
<evidence type="ECO:0000256" key="10">
    <source>
        <dbReference type="ARBA" id="ARBA00022989"/>
    </source>
</evidence>
<feature type="transmembrane region" description="Helical" evidence="15">
    <location>
        <begin position="84"/>
        <end position="106"/>
    </location>
</feature>
<keyword evidence="5 15" id="KW-0813">Transport</keyword>
<evidence type="ECO:0000256" key="9">
    <source>
        <dbReference type="ARBA" id="ARBA00022982"/>
    </source>
</evidence>
<dbReference type="EMBL" id="MH789734">
    <property type="protein sequence ID" value="AYW52334.1"/>
    <property type="molecule type" value="Genomic_DNA"/>
</dbReference>
<feature type="transmembrane region" description="Helical" evidence="15">
    <location>
        <begin position="135"/>
        <end position="157"/>
    </location>
</feature>
<evidence type="ECO:0000256" key="12">
    <source>
        <dbReference type="ARBA" id="ARBA00023128"/>
    </source>
</evidence>
<dbReference type="InterPro" id="IPR001457">
    <property type="entry name" value="NADH_UbQ/plastoQ_OxRdtase_su6"/>
</dbReference>
<evidence type="ECO:0000256" key="15">
    <source>
        <dbReference type="RuleBase" id="RU004430"/>
    </source>
</evidence>
<sequence length="168" mass="19901">MLLYFITLSWMLSFMFIFLSHPLSLGFTLLLQTIMASLILGNLNLNFWFSYILFLIMIGGMLVLFIYMTSIASDEKFNFSKNFMIMYIMLMMFYFIMLSSDSFFFYSELMNSDLLKTNINSEILSMNKLTNKFNWMVFFILIWYLLVTLITIVKIAYSKMGTLRPKSL</sequence>
<dbReference type="GO" id="GO:0031966">
    <property type="term" value="C:mitochondrial membrane"/>
    <property type="evidence" value="ECO:0007669"/>
    <property type="project" value="UniProtKB-SubCell"/>
</dbReference>
<dbReference type="InterPro" id="IPR050269">
    <property type="entry name" value="ComplexI_Subunit6"/>
</dbReference>
<protein>
    <recommendedName>
        <fullName evidence="4 15">NADH-ubiquinone oxidoreductase chain 6</fullName>
        <ecNumber evidence="3 15">7.1.1.2</ecNumber>
    </recommendedName>
</protein>
<keyword evidence="13 15" id="KW-0472">Membrane</keyword>
<keyword evidence="8 15" id="KW-1278">Translocase</keyword>
<comment type="function">
    <text evidence="15">Core subunit of the mitochondrial membrane respiratory chain NADH dehydrogenase (Complex I) which catalyzes electron transfer from NADH through the respiratory chain, using ubiquinone as an electron acceptor. Essential for the catalytic activity and assembly of complex I.</text>
</comment>